<feature type="region of interest" description="Disordered" evidence="1">
    <location>
        <begin position="332"/>
        <end position="353"/>
    </location>
</feature>
<dbReference type="InterPro" id="IPR011992">
    <property type="entry name" value="EF-hand-dom_pair"/>
</dbReference>
<accession>A0A024U9B5</accession>
<reference evidence="2" key="1">
    <citation type="submission" date="2013-12" db="EMBL/GenBank/DDBJ databases">
        <title>The Genome Sequence of Aphanomyces invadans NJM9701.</title>
        <authorList>
            <consortium name="The Broad Institute Genomics Platform"/>
            <person name="Russ C."/>
            <person name="Tyler B."/>
            <person name="van West P."/>
            <person name="Dieguez-Uribeondo J."/>
            <person name="Young S.K."/>
            <person name="Zeng Q."/>
            <person name="Gargeya S."/>
            <person name="Fitzgerald M."/>
            <person name="Abouelleil A."/>
            <person name="Alvarado L."/>
            <person name="Chapman S.B."/>
            <person name="Gainer-Dewar J."/>
            <person name="Goldberg J."/>
            <person name="Griggs A."/>
            <person name="Gujja S."/>
            <person name="Hansen M."/>
            <person name="Howarth C."/>
            <person name="Imamovic A."/>
            <person name="Ireland A."/>
            <person name="Larimer J."/>
            <person name="McCowan C."/>
            <person name="Murphy C."/>
            <person name="Pearson M."/>
            <person name="Poon T.W."/>
            <person name="Priest M."/>
            <person name="Roberts A."/>
            <person name="Saif S."/>
            <person name="Shea T."/>
            <person name="Sykes S."/>
            <person name="Wortman J."/>
            <person name="Nusbaum C."/>
            <person name="Birren B."/>
        </authorList>
    </citation>
    <scope>NUCLEOTIDE SEQUENCE [LARGE SCALE GENOMIC DNA]</scope>
    <source>
        <strain evidence="2">NJM9701</strain>
    </source>
</reference>
<dbReference type="SUPFAM" id="SSF47473">
    <property type="entry name" value="EF-hand"/>
    <property type="match status" value="1"/>
</dbReference>
<proteinExistence type="predicted"/>
<dbReference type="RefSeq" id="XP_008869062.1">
    <property type="nucleotide sequence ID" value="XM_008870840.1"/>
</dbReference>
<name>A0A024U9B5_9STRA</name>
<organism evidence="2">
    <name type="scientific">Aphanomyces invadans</name>
    <dbReference type="NCBI Taxonomy" id="157072"/>
    <lineage>
        <taxon>Eukaryota</taxon>
        <taxon>Sar</taxon>
        <taxon>Stramenopiles</taxon>
        <taxon>Oomycota</taxon>
        <taxon>Saprolegniomycetes</taxon>
        <taxon>Saprolegniales</taxon>
        <taxon>Verrucalvaceae</taxon>
        <taxon>Aphanomyces</taxon>
    </lineage>
</organism>
<evidence type="ECO:0000256" key="1">
    <source>
        <dbReference type="SAM" id="MobiDB-lite"/>
    </source>
</evidence>
<gene>
    <name evidence="2" type="ORF">H310_05966</name>
</gene>
<protein>
    <recommendedName>
        <fullName evidence="3">EF-hand domain-containing protein</fullName>
    </recommendedName>
</protein>
<dbReference type="EMBL" id="KI913961">
    <property type="protein sequence ID" value="ETW02457.1"/>
    <property type="molecule type" value="Genomic_DNA"/>
</dbReference>
<dbReference type="GeneID" id="20083016"/>
<evidence type="ECO:0008006" key="3">
    <source>
        <dbReference type="Google" id="ProtNLM"/>
    </source>
</evidence>
<feature type="compositionally biased region" description="Polar residues" evidence="1">
    <location>
        <begin position="340"/>
        <end position="353"/>
    </location>
</feature>
<dbReference type="OrthoDB" id="76655at2759"/>
<dbReference type="VEuPathDB" id="FungiDB:H310_05966"/>
<sequence>MAPATPSRRAFHNDTRNFGGRVAVYDELINHQMKLLSINPQGHCGFGLASAKTSKPGIVSLRRRRPPTPIAATDLSARLSRNRKSAVNTTLVDHQNEIKVMMHKILHYSKRQSIDNVQKNRLPPTPAKHNLFNGPLKDGFGIPRQIDGPIHDEAKRRLHAIHAYRDEDIHNDKVGIRSVRSIRSAPSKSPRTQIMPTNHINVLLLTLQLYLTEHRISVLELFGQADRAGDGSVCVSKLRSILFHMDLGWTQHDITLLVRAMDPEETGVILPITVETLLRKLQQPHLGCPSIAPQPSVLLRRLLGQIHIVPAPFSPSTSLYGRRVQDLKKAFASPRVKPWSSPNQTSSDEASAT</sequence>
<evidence type="ECO:0000313" key="2">
    <source>
        <dbReference type="EMBL" id="ETW02457.1"/>
    </source>
</evidence>
<dbReference type="AlphaFoldDB" id="A0A024U9B5"/>